<feature type="compositionally biased region" description="Low complexity" evidence="1">
    <location>
        <begin position="321"/>
        <end position="335"/>
    </location>
</feature>
<protein>
    <submittedName>
        <fullName evidence="3">Uncharacterized protein</fullName>
    </submittedName>
</protein>
<evidence type="ECO:0000313" key="3">
    <source>
        <dbReference type="EMBL" id="ABR17832.1"/>
    </source>
</evidence>
<dbReference type="PANTHER" id="PTHR34054:SF2">
    <property type="entry name" value="EXPRESSED PROTEIN"/>
    <property type="match status" value="1"/>
</dbReference>
<feature type="compositionally biased region" description="Low complexity" evidence="1">
    <location>
        <begin position="217"/>
        <end position="231"/>
    </location>
</feature>
<dbReference type="OMA" id="FYAVISN"/>
<sequence>MAELGGLAIGLSVVFGVFVLVLLAELYYLFYWKCRSPWNMRRINSIATEFTEGGFNFSREDGLLGSLGSHSIREAEDPESLAKLFPISSDLIGSNNGLYMQDELGRSRVLFTIIEETKEDMEGEESVGDRKSTFSECPSRSESLSPTHLERHYQQQQKQLQRDAFSIGLIPQQLWHQQQEWQESRYWMATSPSLEPIDYSELPPQYGSSPPYSPCRLASLRPASPSSPMSSQWRSNYDSLPASARKESQQQSFYAVISNPMYDGRKIWSLPTDPFGTHVSSPSLLDTPPLTPMRAPLAAYSIPLSTPVMAGVSFLKNPAGSSDSSPSSKCSSPSL</sequence>
<keyword evidence="2" id="KW-0812">Transmembrane</keyword>
<dbReference type="EMBL" id="EF678041">
    <property type="protein sequence ID" value="ABR17832.1"/>
    <property type="molecule type" value="mRNA"/>
</dbReference>
<evidence type="ECO:0000256" key="1">
    <source>
        <dbReference type="SAM" id="MobiDB-lite"/>
    </source>
</evidence>
<dbReference type="InterPro" id="IPR045884">
    <property type="entry name" value="At5g59350-like"/>
</dbReference>
<proteinExistence type="evidence at transcript level"/>
<feature type="compositionally biased region" description="Polar residues" evidence="1">
    <location>
        <begin position="134"/>
        <end position="146"/>
    </location>
</feature>
<feature type="region of interest" description="Disordered" evidence="1">
    <location>
        <begin position="120"/>
        <end position="157"/>
    </location>
</feature>
<accession>B8LQA2</accession>
<organism evidence="3">
    <name type="scientific">Picea sitchensis</name>
    <name type="common">Sitka spruce</name>
    <name type="synonym">Pinus sitchensis</name>
    <dbReference type="NCBI Taxonomy" id="3332"/>
    <lineage>
        <taxon>Eukaryota</taxon>
        <taxon>Viridiplantae</taxon>
        <taxon>Streptophyta</taxon>
        <taxon>Embryophyta</taxon>
        <taxon>Tracheophyta</taxon>
        <taxon>Spermatophyta</taxon>
        <taxon>Pinopsida</taxon>
        <taxon>Pinidae</taxon>
        <taxon>Conifers I</taxon>
        <taxon>Pinales</taxon>
        <taxon>Pinaceae</taxon>
        <taxon>Picea</taxon>
    </lineage>
</organism>
<dbReference type="PANTHER" id="PTHR34054">
    <property type="entry name" value="EXPRESSED PROTEIN"/>
    <property type="match status" value="1"/>
</dbReference>
<reference evidence="3" key="1">
    <citation type="submission" date="2007-06" db="EMBL/GenBank/DDBJ databases">
        <title>Full length cDNA sequences from Sitka Spruce (Picea sitchensis).</title>
        <authorList>
            <person name="Ralph S.G."/>
            <person name="Chun H.E."/>
            <person name="Liao N."/>
            <person name="Ali J."/>
            <person name="Reid K."/>
            <person name="Kolosova N."/>
            <person name="Cooper N."/>
            <person name="Cullis C."/>
            <person name="Jancsik S."/>
            <person name="Moore R."/>
            <person name="Mayo M."/>
            <person name="Wagner S."/>
            <person name="Holt R.A."/>
            <person name="Jones S.J.M."/>
            <person name="Marra M.A."/>
            <person name="Ritland C.E."/>
            <person name="Ritland K."/>
            <person name="Bohlmann J."/>
        </authorList>
    </citation>
    <scope>NUCLEOTIDE SEQUENCE</scope>
    <source>
        <tissue evidence="3">Bark</tissue>
    </source>
</reference>
<name>B8LQA2_PICSI</name>
<dbReference type="AlphaFoldDB" id="B8LQA2"/>
<feature type="transmembrane region" description="Helical" evidence="2">
    <location>
        <begin position="6"/>
        <end position="32"/>
    </location>
</feature>
<feature type="region of interest" description="Disordered" evidence="1">
    <location>
        <begin position="315"/>
        <end position="335"/>
    </location>
</feature>
<keyword evidence="2" id="KW-1133">Transmembrane helix</keyword>
<keyword evidence="2" id="KW-0472">Membrane</keyword>
<evidence type="ECO:0000256" key="2">
    <source>
        <dbReference type="SAM" id="Phobius"/>
    </source>
</evidence>
<feature type="region of interest" description="Disordered" evidence="1">
    <location>
        <begin position="217"/>
        <end position="244"/>
    </location>
</feature>